<organism evidence="1 2">
    <name type="scientific">Mycoplasmopsis mucosicanis</name>
    <dbReference type="NCBI Taxonomy" id="458208"/>
    <lineage>
        <taxon>Bacteria</taxon>
        <taxon>Bacillati</taxon>
        <taxon>Mycoplasmatota</taxon>
        <taxon>Mycoplasmoidales</taxon>
        <taxon>Metamycoplasmataceae</taxon>
        <taxon>Mycoplasmopsis</taxon>
    </lineage>
</organism>
<keyword evidence="2" id="KW-1185">Reference proteome</keyword>
<dbReference type="Proteomes" id="UP000320801">
    <property type="component" value="Unassembled WGS sequence"/>
</dbReference>
<comment type="caution">
    <text evidence="1">The sequence shown here is derived from an EMBL/GenBank/DDBJ whole genome shotgun (WGS) entry which is preliminary data.</text>
</comment>
<gene>
    <name evidence="1" type="ORF">E1I18_00645</name>
</gene>
<dbReference type="OrthoDB" id="399377at2"/>
<dbReference type="EMBL" id="SMDN01000002">
    <property type="protein sequence ID" value="TQC54099.1"/>
    <property type="molecule type" value="Genomic_DNA"/>
</dbReference>
<sequence length="98" mass="11013">MEKKEALDIFTNILESTPGVYSIQCFQDHSTTPCQDCVVVKYNEMTQSWDFMAAITILKNSNLKNIVSSIGSLLKFELRNKNQKIGKLNILVGGLNND</sequence>
<accession>A0A507SQM9</accession>
<reference evidence="1 2" key="1">
    <citation type="submission" date="2019-03" db="EMBL/GenBank/DDBJ databases">
        <title>Characterization of a novel Mycoplasma cynos real-time PCR assay.</title>
        <authorList>
            <person name="Tallmadge R.L."/>
            <person name="Mitchell P.K."/>
            <person name="Goodman L."/>
        </authorList>
    </citation>
    <scope>NUCLEOTIDE SEQUENCE [LARGE SCALE GENOMIC DNA]</scope>
    <source>
        <strain evidence="1 2">1642</strain>
    </source>
</reference>
<dbReference type="RefSeq" id="WP_141483681.1">
    <property type="nucleotide sequence ID" value="NZ_SMDN01000002.1"/>
</dbReference>
<evidence type="ECO:0000313" key="1">
    <source>
        <dbReference type="EMBL" id="TQC54099.1"/>
    </source>
</evidence>
<protein>
    <submittedName>
        <fullName evidence="1">Uncharacterized protein</fullName>
    </submittedName>
</protein>
<evidence type="ECO:0000313" key="2">
    <source>
        <dbReference type="Proteomes" id="UP000320801"/>
    </source>
</evidence>
<name>A0A507SQM9_9BACT</name>
<dbReference type="AlphaFoldDB" id="A0A507SQM9"/>
<proteinExistence type="predicted"/>